<dbReference type="PROSITE" id="PS51273">
    <property type="entry name" value="GATASE_TYPE_1"/>
    <property type="match status" value="1"/>
</dbReference>
<dbReference type="GO" id="GO:0006598">
    <property type="term" value="P:polyamine catabolic process"/>
    <property type="evidence" value="ECO:0007669"/>
    <property type="project" value="TreeGrafter"/>
</dbReference>
<gene>
    <name evidence="1" type="ORF">SDC9_179713</name>
</gene>
<dbReference type="InterPro" id="IPR044668">
    <property type="entry name" value="PuuD-like"/>
</dbReference>
<dbReference type="CDD" id="cd01745">
    <property type="entry name" value="GATase1_2"/>
    <property type="match status" value="1"/>
</dbReference>
<dbReference type="EMBL" id="VSSQ01084129">
    <property type="protein sequence ID" value="MPN32237.1"/>
    <property type="molecule type" value="Genomic_DNA"/>
</dbReference>
<dbReference type="Gene3D" id="3.40.50.880">
    <property type="match status" value="1"/>
</dbReference>
<reference evidence="1" key="1">
    <citation type="submission" date="2019-08" db="EMBL/GenBank/DDBJ databases">
        <authorList>
            <person name="Kucharzyk K."/>
            <person name="Murdoch R.W."/>
            <person name="Higgins S."/>
            <person name="Loffler F."/>
        </authorList>
    </citation>
    <scope>NUCLEOTIDE SEQUENCE</scope>
</reference>
<dbReference type="InterPro" id="IPR029062">
    <property type="entry name" value="Class_I_gatase-like"/>
</dbReference>
<evidence type="ECO:0008006" key="2">
    <source>
        <dbReference type="Google" id="ProtNLM"/>
    </source>
</evidence>
<proteinExistence type="predicted"/>
<accession>A0A645GZN0</accession>
<name>A0A645GZN0_9ZZZZ</name>
<dbReference type="Pfam" id="PF07722">
    <property type="entry name" value="Peptidase_C26"/>
    <property type="match status" value="1"/>
</dbReference>
<dbReference type="GO" id="GO:0033969">
    <property type="term" value="F:gamma-glutamyl-gamma-aminobutyrate hydrolase activity"/>
    <property type="evidence" value="ECO:0007669"/>
    <property type="project" value="TreeGrafter"/>
</dbReference>
<dbReference type="InterPro" id="IPR011697">
    <property type="entry name" value="Peptidase_C26"/>
</dbReference>
<dbReference type="GO" id="GO:0005829">
    <property type="term" value="C:cytosol"/>
    <property type="evidence" value="ECO:0007669"/>
    <property type="project" value="TreeGrafter"/>
</dbReference>
<dbReference type="SUPFAM" id="SSF52317">
    <property type="entry name" value="Class I glutamine amidotransferase-like"/>
    <property type="match status" value="1"/>
</dbReference>
<evidence type="ECO:0000313" key="1">
    <source>
        <dbReference type="EMBL" id="MPN32237.1"/>
    </source>
</evidence>
<comment type="caution">
    <text evidence="1">The sequence shown here is derived from an EMBL/GenBank/DDBJ whole genome shotgun (WGS) entry which is preliminary data.</text>
</comment>
<sequence length="230" mass="24697">MADALLLTGGVDVHPGRYNDIFMDFDPNSGLPTPYVNSVTRDSMDILLCQAFLKAGKPIMGIGRGMQVINVVFGGTLHQDIPIVLQVEHPKGVAHPIATTEGSLMQRLLGANTTVNSYHHQAVKTVGKGLVATATAPDGIIEALEHETLPVFGVQWHPETFGTDDEALRERNLTVVEPVVIPDPAEVERQALATMVKKAIPGCETDANVVLPVGNPIFEHFLNLVTKGAQ</sequence>
<protein>
    <recommendedName>
        <fullName evidence="2">Glutamine amidotransferase</fullName>
    </recommendedName>
</protein>
<organism evidence="1">
    <name type="scientific">bioreactor metagenome</name>
    <dbReference type="NCBI Taxonomy" id="1076179"/>
    <lineage>
        <taxon>unclassified sequences</taxon>
        <taxon>metagenomes</taxon>
        <taxon>ecological metagenomes</taxon>
    </lineage>
</organism>
<dbReference type="PANTHER" id="PTHR43235:SF1">
    <property type="entry name" value="GLUTAMINE AMIDOTRANSFERASE PB2B2.05-RELATED"/>
    <property type="match status" value="1"/>
</dbReference>
<dbReference type="AlphaFoldDB" id="A0A645GZN0"/>
<dbReference type="PANTHER" id="PTHR43235">
    <property type="entry name" value="GLUTAMINE AMIDOTRANSFERASE PB2B2.05-RELATED"/>
    <property type="match status" value="1"/>
</dbReference>